<feature type="disulfide bond" evidence="5">
    <location>
        <begin position="162"/>
        <end position="178"/>
    </location>
</feature>
<keyword evidence="4 5" id="KW-1015">Disulfide bond</keyword>
<evidence type="ECO:0000256" key="5">
    <source>
        <dbReference type="PIRSR" id="PIRSR002703-1"/>
    </source>
</evidence>
<feature type="disulfide bond" evidence="5">
    <location>
        <begin position="149"/>
        <end position="232"/>
    </location>
</feature>
<dbReference type="SUPFAM" id="SSF49870">
    <property type="entry name" value="Osmotin, thaumatin-like protein"/>
    <property type="match status" value="1"/>
</dbReference>
<sequence>MMKTLVLYGLTLVFFFLSGVDSTRITFTNNCPYNVWPGTLTADQKPQLSTTGFELASKQYFSLDVQSPWKGRFWARTLCSTDSTGRFSCATAECSSGQVSCNGNGAIPPASLVEINIAPDGGMDYYDVSLVDGFNLPISVATQGGTGDCKASTCPANVNEVCPPELKVKGSTESAIACKSACIAFNQPQYCCTGAYDKPETCPPTDYSRIFKNQCPLAYSYAYDDKSSLFTCSGRPNYVITFCP</sequence>
<evidence type="ECO:0000313" key="8">
    <source>
        <dbReference type="Proteomes" id="UP001324115"/>
    </source>
</evidence>
<accession>A0AAN7F0E7</accession>
<evidence type="ECO:0000256" key="6">
    <source>
        <dbReference type="SAM" id="SignalP"/>
    </source>
</evidence>
<evidence type="ECO:0000256" key="1">
    <source>
        <dbReference type="ARBA" id="ARBA00004613"/>
    </source>
</evidence>
<dbReference type="PIRSF" id="PIRSF002703">
    <property type="entry name" value="Thaumatin"/>
    <property type="match status" value="1"/>
</dbReference>
<feature type="disulfide bond" evidence="5">
    <location>
        <begin position="192"/>
        <end position="202"/>
    </location>
</feature>
<dbReference type="PROSITE" id="PS51367">
    <property type="entry name" value="THAUMATIN_2"/>
    <property type="match status" value="1"/>
</dbReference>
<feature type="disulfide bond" evidence="5">
    <location>
        <begin position="154"/>
        <end position="215"/>
    </location>
</feature>
<protein>
    <recommendedName>
        <fullName evidence="9">Thaumatin-like protein</fullName>
    </recommendedName>
</protein>
<dbReference type="InterPro" id="IPR001938">
    <property type="entry name" value="Thaumatin"/>
</dbReference>
<keyword evidence="6" id="KW-0732">Signal</keyword>
<dbReference type="SMART" id="SM00205">
    <property type="entry name" value="THN"/>
    <property type="match status" value="1"/>
</dbReference>
<evidence type="ECO:0000256" key="4">
    <source>
        <dbReference type="ARBA" id="ARBA00023157"/>
    </source>
</evidence>
<dbReference type="AlphaFoldDB" id="A0AAN7F0E7"/>
<feature type="disulfide bond" evidence="5">
    <location>
        <begin position="79"/>
        <end position="89"/>
    </location>
</feature>
<evidence type="ECO:0000313" key="7">
    <source>
        <dbReference type="EMBL" id="KAK4583064.1"/>
    </source>
</evidence>
<evidence type="ECO:0008006" key="9">
    <source>
        <dbReference type="Google" id="ProtNLM"/>
    </source>
</evidence>
<dbReference type="PANTHER" id="PTHR31048">
    <property type="entry name" value="OS03G0233200 PROTEIN"/>
    <property type="match status" value="1"/>
</dbReference>
<feature type="chain" id="PRO_5042861596" description="Thaumatin-like protein" evidence="6">
    <location>
        <begin position="23"/>
        <end position="244"/>
    </location>
</feature>
<dbReference type="EMBL" id="JAXUIC010000007">
    <property type="protein sequence ID" value="KAK4583064.1"/>
    <property type="molecule type" value="Genomic_DNA"/>
</dbReference>
<gene>
    <name evidence="7" type="ORF">RGQ29_026013</name>
</gene>
<dbReference type="Gene3D" id="2.60.110.10">
    <property type="entry name" value="Thaumatin"/>
    <property type="match status" value="1"/>
</dbReference>
<reference evidence="7 8" key="1">
    <citation type="journal article" date="2023" name="G3 (Bethesda)">
        <title>A haplotype-resolved chromosome-scale genome for Quercus rubra L. provides insights into the genetics of adaptive traits for red oak species.</title>
        <authorList>
            <person name="Kapoor B."/>
            <person name="Jenkins J."/>
            <person name="Schmutz J."/>
            <person name="Zhebentyayeva T."/>
            <person name="Kuelheim C."/>
            <person name="Coggeshall M."/>
            <person name="Heim C."/>
            <person name="Lasky J.R."/>
            <person name="Leites L."/>
            <person name="Islam-Faridi N."/>
            <person name="Romero-Severson J."/>
            <person name="DeLeo V.L."/>
            <person name="Lucas S.M."/>
            <person name="Lazic D."/>
            <person name="Gailing O."/>
            <person name="Carlson J."/>
            <person name="Staton M."/>
        </authorList>
    </citation>
    <scope>NUCLEOTIDE SEQUENCE [LARGE SCALE GENOMIC DNA]</scope>
    <source>
        <strain evidence="7">Pseudo-F2</strain>
    </source>
</reference>
<comment type="similarity">
    <text evidence="2">Belongs to the thaumatin family.</text>
</comment>
<dbReference type="PRINTS" id="PR00347">
    <property type="entry name" value="THAUMATIN"/>
</dbReference>
<feature type="signal peptide" evidence="6">
    <location>
        <begin position="1"/>
        <end position="22"/>
    </location>
</feature>
<dbReference type="GO" id="GO:0005576">
    <property type="term" value="C:extracellular region"/>
    <property type="evidence" value="ECO:0007669"/>
    <property type="project" value="UniProtKB-SubCell"/>
</dbReference>
<feature type="disulfide bond" evidence="5">
    <location>
        <begin position="182"/>
        <end position="191"/>
    </location>
</feature>
<comment type="caution">
    <text evidence="7">The sequence shown here is derived from an EMBL/GenBank/DDBJ whole genome shotgun (WGS) entry which is preliminary data.</text>
</comment>
<name>A0AAN7F0E7_QUERU</name>
<dbReference type="Pfam" id="PF00314">
    <property type="entry name" value="Thaumatin"/>
    <property type="match status" value="1"/>
</dbReference>
<dbReference type="CDD" id="cd09218">
    <property type="entry name" value="TLP-PA"/>
    <property type="match status" value="1"/>
</dbReference>
<keyword evidence="8" id="KW-1185">Reference proteome</keyword>
<proteinExistence type="inferred from homology"/>
<feature type="disulfide bond" evidence="5">
    <location>
        <begin position="31"/>
        <end position="243"/>
    </location>
</feature>
<evidence type="ECO:0000256" key="3">
    <source>
        <dbReference type="ARBA" id="ARBA00022525"/>
    </source>
</evidence>
<dbReference type="Proteomes" id="UP001324115">
    <property type="component" value="Unassembled WGS sequence"/>
</dbReference>
<feature type="disulfide bond" evidence="5">
    <location>
        <begin position="94"/>
        <end position="101"/>
    </location>
</feature>
<organism evidence="7 8">
    <name type="scientific">Quercus rubra</name>
    <name type="common">Northern red oak</name>
    <name type="synonym">Quercus borealis</name>
    <dbReference type="NCBI Taxonomy" id="3512"/>
    <lineage>
        <taxon>Eukaryota</taxon>
        <taxon>Viridiplantae</taxon>
        <taxon>Streptophyta</taxon>
        <taxon>Embryophyta</taxon>
        <taxon>Tracheophyta</taxon>
        <taxon>Spermatophyta</taxon>
        <taxon>Magnoliopsida</taxon>
        <taxon>eudicotyledons</taxon>
        <taxon>Gunneridae</taxon>
        <taxon>Pentapetalae</taxon>
        <taxon>rosids</taxon>
        <taxon>fabids</taxon>
        <taxon>Fagales</taxon>
        <taxon>Fagaceae</taxon>
        <taxon>Quercus</taxon>
    </lineage>
</organism>
<comment type="subcellular location">
    <subcellularLocation>
        <location evidence="1">Secreted</location>
    </subcellularLocation>
</comment>
<evidence type="ECO:0000256" key="2">
    <source>
        <dbReference type="ARBA" id="ARBA00010607"/>
    </source>
</evidence>
<keyword evidence="3" id="KW-0964">Secreted</keyword>
<dbReference type="InterPro" id="IPR037176">
    <property type="entry name" value="Osmotin/thaumatin-like_sf"/>
</dbReference>
<dbReference type="FunFam" id="2.60.110.10:FF:000002">
    <property type="entry name" value="Thaumatin-like protein 1a"/>
    <property type="match status" value="1"/>
</dbReference>